<organism evidence="1 2">
    <name type="scientific">Ketogulonicigenium robustum</name>
    <dbReference type="NCBI Taxonomy" id="92947"/>
    <lineage>
        <taxon>Bacteria</taxon>
        <taxon>Pseudomonadati</taxon>
        <taxon>Pseudomonadota</taxon>
        <taxon>Alphaproteobacteria</taxon>
        <taxon>Rhodobacterales</taxon>
        <taxon>Roseobacteraceae</taxon>
        <taxon>Ketogulonicigenium</taxon>
    </lineage>
</organism>
<dbReference type="RefSeq" id="WP_085785640.1">
    <property type="nucleotide sequence ID" value="NZ_CP019937.1"/>
</dbReference>
<dbReference type="InterPro" id="IPR042257">
    <property type="entry name" value="DGOK_C"/>
</dbReference>
<reference evidence="1 2" key="1">
    <citation type="submission" date="2017-02" db="EMBL/GenBank/DDBJ databases">
        <title>Ketogulonicigenium robustum SPU B003 Genome sequencing and assembly.</title>
        <authorList>
            <person name="Li Y."/>
            <person name="Liu L."/>
            <person name="Wang C."/>
            <person name="Zhang M."/>
            <person name="Zhang T."/>
            <person name="Zhang Y."/>
        </authorList>
    </citation>
    <scope>NUCLEOTIDE SEQUENCE [LARGE SCALE GENOMIC DNA]</scope>
    <source>
        <strain evidence="1 2">SPU_B003</strain>
    </source>
</reference>
<dbReference type="InterPro" id="IPR007729">
    <property type="entry name" value="DGOK"/>
</dbReference>
<evidence type="ECO:0000313" key="1">
    <source>
        <dbReference type="EMBL" id="ARO14025.1"/>
    </source>
</evidence>
<name>A0A1W6NXQ1_9RHOB</name>
<dbReference type="GO" id="GO:0008671">
    <property type="term" value="F:2-dehydro-3-deoxygalactonokinase activity"/>
    <property type="evidence" value="ECO:0007669"/>
    <property type="project" value="UniProtKB-EC"/>
</dbReference>
<keyword evidence="2" id="KW-1185">Reference proteome</keyword>
<dbReference type="EMBL" id="CP019937">
    <property type="protein sequence ID" value="ARO14025.1"/>
    <property type="molecule type" value="Genomic_DNA"/>
</dbReference>
<dbReference type="AlphaFoldDB" id="A0A1W6NXQ1"/>
<dbReference type="Gene3D" id="3.30.420.310">
    <property type="entry name" value="2-keto-3-deoxy-galactonokinase, C-terminal domain"/>
    <property type="match status" value="1"/>
</dbReference>
<dbReference type="EC" id="2.7.1.58" evidence="1"/>
<gene>
    <name evidence="1" type="primary">dgoK</name>
    <name evidence="1" type="ORF">BVG79_00673</name>
</gene>
<dbReference type="STRING" id="92947.BVG79_00673"/>
<sequence length="238" mass="24482">MTGAWIALDGLTRRGWKMQGASVTGTFALDAGLPDGVPVVACGLSGPLPRALPAKPLDGLALQNNWALVPGLVQQDTGATTLGEEARIAGWLRAAGDWDGAICICHDRTLWAHVSAGEVVGLRASLTGRIADLLDEGQAPADIDMVAFDTAVQDGYARPEQLLARLEGAASVSATHGLLIGADLAGAKRWWLGQDIVVIGPRADIYARALQGLGAAPRTAPDAETTLAGLIAAAARKG</sequence>
<keyword evidence="1" id="KW-0808">Transferase</keyword>
<evidence type="ECO:0000313" key="2">
    <source>
        <dbReference type="Proteomes" id="UP000242447"/>
    </source>
</evidence>
<proteinExistence type="predicted"/>
<dbReference type="OrthoDB" id="256574at2"/>
<dbReference type="KEGG" id="kro:BVG79_00673"/>
<dbReference type="Pfam" id="PF05035">
    <property type="entry name" value="DGOK"/>
    <property type="match status" value="1"/>
</dbReference>
<accession>A0A1W6NXQ1</accession>
<dbReference type="GO" id="GO:0034194">
    <property type="term" value="P:D-galactonate catabolic process"/>
    <property type="evidence" value="ECO:0007669"/>
    <property type="project" value="InterPro"/>
</dbReference>
<protein>
    <submittedName>
        <fullName evidence="1">2-dehydro-3-deoxygalactonokinase</fullName>
        <ecNumber evidence="1">2.7.1.58</ecNumber>
    </submittedName>
</protein>
<dbReference type="Proteomes" id="UP000242447">
    <property type="component" value="Chromosome"/>
</dbReference>
<keyword evidence="1" id="KW-0418">Kinase</keyword>